<evidence type="ECO:0000259" key="1">
    <source>
        <dbReference type="Pfam" id="PF13546"/>
    </source>
</evidence>
<protein>
    <submittedName>
        <fullName evidence="2">DDE superfamily endonuclease</fullName>
    </submittedName>
</protein>
<dbReference type="OrthoDB" id="5525203at2"/>
<dbReference type="STRING" id="1576369.SAMN05421753_10410"/>
<gene>
    <name evidence="2" type="ORF">SAMN05421753_10410</name>
</gene>
<accession>A0A1I3DYZ1</accession>
<dbReference type="InterPro" id="IPR039365">
    <property type="entry name" value="IS701-like"/>
</dbReference>
<dbReference type="EMBL" id="FOQD01000004">
    <property type="protein sequence ID" value="SFH91950.1"/>
    <property type="molecule type" value="Genomic_DNA"/>
</dbReference>
<dbReference type="PANTHER" id="PTHR33627">
    <property type="entry name" value="TRANSPOSASE"/>
    <property type="match status" value="1"/>
</dbReference>
<keyword evidence="2" id="KW-0255">Endonuclease</keyword>
<proteinExistence type="predicted"/>
<keyword evidence="3" id="KW-1185">Reference proteome</keyword>
<dbReference type="PANTHER" id="PTHR33627:SF1">
    <property type="entry name" value="TRANSPOSASE"/>
    <property type="match status" value="1"/>
</dbReference>
<keyword evidence="2" id="KW-0540">Nuclease</keyword>
<sequence>MDARLYLPKAWVDDADRCRAADIPEHIGYQPKWQLRLAMIRRARVHGLCGIVLADSLFGTVTEFRQQLQAEGCTYCVGIDSTLKVIDADRDLGEIPEYSGQGRRPTRPCNVRAGATSSSVREWSLDHAADFRKVTWREGSKGKMSSRFAAWRVRPAHRLSAGAEPLAACWLLVEWPQGTESPVKFVFSNQPATRA</sequence>
<feature type="domain" description="Transposase IS701-like DDE" evidence="1">
    <location>
        <begin position="2"/>
        <end position="142"/>
    </location>
</feature>
<evidence type="ECO:0000313" key="2">
    <source>
        <dbReference type="EMBL" id="SFH91950.1"/>
    </source>
</evidence>
<name>A0A1I3DYZ1_9PLAN</name>
<keyword evidence="2" id="KW-0378">Hydrolase</keyword>
<dbReference type="AlphaFoldDB" id="A0A1I3DYZ1"/>
<organism evidence="2 3">
    <name type="scientific">Planctomicrobium piriforme</name>
    <dbReference type="NCBI Taxonomy" id="1576369"/>
    <lineage>
        <taxon>Bacteria</taxon>
        <taxon>Pseudomonadati</taxon>
        <taxon>Planctomycetota</taxon>
        <taxon>Planctomycetia</taxon>
        <taxon>Planctomycetales</taxon>
        <taxon>Planctomycetaceae</taxon>
        <taxon>Planctomicrobium</taxon>
    </lineage>
</organism>
<dbReference type="Pfam" id="PF13546">
    <property type="entry name" value="DDE_5"/>
    <property type="match status" value="1"/>
</dbReference>
<dbReference type="Proteomes" id="UP000199518">
    <property type="component" value="Unassembled WGS sequence"/>
</dbReference>
<reference evidence="3" key="1">
    <citation type="submission" date="2016-10" db="EMBL/GenBank/DDBJ databases">
        <authorList>
            <person name="Varghese N."/>
            <person name="Submissions S."/>
        </authorList>
    </citation>
    <scope>NUCLEOTIDE SEQUENCE [LARGE SCALE GENOMIC DNA]</scope>
    <source>
        <strain evidence="3">DSM 26348</strain>
    </source>
</reference>
<dbReference type="InterPro" id="IPR038721">
    <property type="entry name" value="IS701-like_DDE_dom"/>
</dbReference>
<dbReference type="GO" id="GO:0004519">
    <property type="term" value="F:endonuclease activity"/>
    <property type="evidence" value="ECO:0007669"/>
    <property type="project" value="UniProtKB-KW"/>
</dbReference>
<evidence type="ECO:0000313" key="3">
    <source>
        <dbReference type="Proteomes" id="UP000199518"/>
    </source>
</evidence>